<dbReference type="Pfam" id="PF00078">
    <property type="entry name" value="RVT_1"/>
    <property type="match status" value="1"/>
</dbReference>
<dbReference type="InterPro" id="IPR043128">
    <property type="entry name" value="Rev_trsase/Diguanyl_cyclase"/>
</dbReference>
<dbReference type="Pfam" id="PF17921">
    <property type="entry name" value="Integrase_H2C2"/>
    <property type="match status" value="1"/>
</dbReference>
<evidence type="ECO:0000256" key="14">
    <source>
        <dbReference type="ARBA" id="ARBA00023172"/>
    </source>
</evidence>
<dbReference type="GO" id="GO:0006310">
    <property type="term" value="P:DNA recombination"/>
    <property type="evidence" value="ECO:0007669"/>
    <property type="project" value="UniProtKB-KW"/>
</dbReference>
<dbReference type="Gene3D" id="3.30.70.270">
    <property type="match status" value="2"/>
</dbReference>
<evidence type="ECO:0000256" key="3">
    <source>
        <dbReference type="ARBA" id="ARBA00022695"/>
    </source>
</evidence>
<dbReference type="GO" id="GO:0006508">
    <property type="term" value="P:proteolysis"/>
    <property type="evidence" value="ECO:0007669"/>
    <property type="project" value="UniProtKB-KW"/>
</dbReference>
<dbReference type="GO" id="GO:0003677">
    <property type="term" value="F:DNA binding"/>
    <property type="evidence" value="ECO:0007669"/>
    <property type="project" value="UniProtKB-KW"/>
</dbReference>
<protein>
    <submittedName>
        <fullName evidence="16">T32E20.30</fullName>
    </submittedName>
</protein>
<dbReference type="GO" id="GO:0003964">
    <property type="term" value="F:RNA-directed DNA polymerase activity"/>
    <property type="evidence" value="ECO:0007669"/>
    <property type="project" value="UniProtKB-KW"/>
</dbReference>
<keyword evidence="5" id="KW-0479">Metal-binding</keyword>
<dbReference type="PANTHER" id="PTHR37984:SF5">
    <property type="entry name" value="PROTEIN NYNRIN-LIKE"/>
    <property type="match status" value="1"/>
</dbReference>
<dbReference type="GO" id="GO:0004190">
    <property type="term" value="F:aspartic-type endopeptidase activity"/>
    <property type="evidence" value="ECO:0007669"/>
    <property type="project" value="UniProtKB-KW"/>
</dbReference>
<dbReference type="PANTHER" id="PTHR37984">
    <property type="entry name" value="PROTEIN CBG26694"/>
    <property type="match status" value="1"/>
</dbReference>
<evidence type="ECO:0000256" key="9">
    <source>
        <dbReference type="ARBA" id="ARBA00022842"/>
    </source>
</evidence>
<dbReference type="SUPFAM" id="SSF56672">
    <property type="entry name" value="DNA/RNA polymerases"/>
    <property type="match status" value="1"/>
</dbReference>
<comment type="caution">
    <text evidence="16">The sequence shown here is derived from an EMBL/GenBank/DDBJ whole genome shotgun (WGS) entry which is preliminary data.</text>
</comment>
<evidence type="ECO:0000256" key="4">
    <source>
        <dbReference type="ARBA" id="ARBA00022722"/>
    </source>
</evidence>
<dbReference type="CDD" id="cd00303">
    <property type="entry name" value="retropepsin_like"/>
    <property type="match status" value="1"/>
</dbReference>
<dbReference type="Gene3D" id="3.10.10.10">
    <property type="entry name" value="HIV Type 1 Reverse Transcriptase, subunit A, domain 1"/>
    <property type="match status" value="1"/>
</dbReference>
<dbReference type="GO" id="GO:0046872">
    <property type="term" value="F:metal ion binding"/>
    <property type="evidence" value="ECO:0007669"/>
    <property type="project" value="UniProtKB-KW"/>
</dbReference>
<keyword evidence="4" id="KW-0540">Nuclease</keyword>
<dbReference type="InterPro" id="IPR000477">
    <property type="entry name" value="RT_dom"/>
</dbReference>
<dbReference type="Gene3D" id="1.10.340.70">
    <property type="match status" value="1"/>
</dbReference>
<dbReference type="GO" id="GO:0004519">
    <property type="term" value="F:endonuclease activity"/>
    <property type="evidence" value="ECO:0007669"/>
    <property type="project" value="UniProtKB-KW"/>
</dbReference>
<dbReference type="GO" id="GO:0015074">
    <property type="term" value="P:DNA integration"/>
    <property type="evidence" value="ECO:0007669"/>
    <property type="project" value="UniProtKB-KW"/>
</dbReference>
<dbReference type="InterPro" id="IPR043502">
    <property type="entry name" value="DNA/RNA_pol_sf"/>
</dbReference>
<feature type="domain" description="Integrase catalytic" evidence="15">
    <location>
        <begin position="535"/>
        <end position="699"/>
    </location>
</feature>
<evidence type="ECO:0000256" key="2">
    <source>
        <dbReference type="ARBA" id="ARBA00022679"/>
    </source>
</evidence>
<accession>A0A5D3DJK4</accession>
<evidence type="ECO:0000256" key="10">
    <source>
        <dbReference type="ARBA" id="ARBA00022908"/>
    </source>
</evidence>
<dbReference type="InterPro" id="IPR012337">
    <property type="entry name" value="RNaseH-like_sf"/>
</dbReference>
<dbReference type="Gene3D" id="3.30.420.10">
    <property type="entry name" value="Ribonuclease H-like superfamily/Ribonuclease H"/>
    <property type="match status" value="1"/>
</dbReference>
<keyword evidence="1" id="KW-0645">Protease</keyword>
<dbReference type="Pfam" id="PF24626">
    <property type="entry name" value="SH3_Tf2-1"/>
    <property type="match status" value="1"/>
</dbReference>
<evidence type="ECO:0000259" key="15">
    <source>
        <dbReference type="PROSITE" id="PS50994"/>
    </source>
</evidence>
<sequence>MLFILNEEEGNKEEDENGEEFVELKQLELAEGAEIELKTIMSLSSKGTMKLKGVLMDKGVVVLIDSGATHNFIRKKIVEERKLSMEVTPFGVTIKNCGLNSRYAVAKFHLHYESSLAILNHEQKPTNDGPYKYSHAQKEEIEKLVTEMLQAGVIRPNHSPYSSLVLLVKKKDGRRRFCVDHRKLNQVMVSDKFPILVIEELMDELHGAKVFSKLDLKSGYDQIRMKEEDIEKTAFETHEGHYEFLVMPADITEHEKHLGMVFTVLRDNQLFSNKKKCVIAYLKILYLGHQIYSKRVEADEDKIKSMVNWPQPKDVIGLWGFLGLTGYYRRELMVVVPAVQKWRHYLLGRKFTIIYDQRALKFLLEQREVQPQFQKWLTKMLGYDFEILYQPGLQNKAADPLSRLEQTPKLNAMTTHGIIDMEVVGKEVEKDGELQKIIKRLKEYPEEGGRYQWDNERLLYKGRVIISKTSSLIPNLLHTFHDFILEGHSGFLRTYKRMSGELHWLGMKNDIKKYVEQCDICQRNKFEATKPARVLQTLPIPEKILEDWTMNFIEGLPLAGGVNVIMVVVDRLSKYAYFITLRHLFSAKQDAKVFTDRVIGKHGIPKSIVSDRDKIFLSNFWRELFAMMGTILKRSMAFHPQTDGKSERVNRCLETYLRCFCNEQSSSWNRFIPSAELWYNITFHASAKATPIQMAGSLVRKKCEKLAPRYYGPYRIKEEIGEVAYCLELPPEAAIHDVFPISHLKLKLGKQQGVQHQHLMLIEEFKLQLWPEIVLGIRWNKELEANEWLVK</sequence>
<keyword evidence="8" id="KW-0378">Hydrolase</keyword>
<evidence type="ECO:0000256" key="6">
    <source>
        <dbReference type="ARBA" id="ARBA00022750"/>
    </source>
</evidence>
<dbReference type="PROSITE" id="PS50994">
    <property type="entry name" value="INTEGRASE"/>
    <property type="match status" value="1"/>
</dbReference>
<reference evidence="16 17" key="1">
    <citation type="submission" date="2019-08" db="EMBL/GenBank/DDBJ databases">
        <title>Draft genome sequences of two oriental melons (Cucumis melo L. var makuwa).</title>
        <authorList>
            <person name="Kwon S.-Y."/>
        </authorList>
    </citation>
    <scope>NUCLEOTIDE SEQUENCE [LARGE SCALE GENOMIC DNA]</scope>
    <source>
        <strain evidence="17">cv. Chang Bougi</strain>
        <tissue evidence="16">Leaf</tissue>
    </source>
</reference>
<name>A0A5D3DJK4_CUCMM</name>
<dbReference type="SUPFAM" id="SSF53098">
    <property type="entry name" value="Ribonuclease H-like"/>
    <property type="match status" value="1"/>
</dbReference>
<dbReference type="GO" id="GO:0003887">
    <property type="term" value="F:DNA-directed DNA polymerase activity"/>
    <property type="evidence" value="ECO:0007669"/>
    <property type="project" value="UniProtKB-KW"/>
</dbReference>
<evidence type="ECO:0000256" key="12">
    <source>
        <dbReference type="ARBA" id="ARBA00022932"/>
    </source>
</evidence>
<keyword evidence="12" id="KW-0239">DNA-directed DNA polymerase</keyword>
<keyword evidence="2" id="KW-0808">Transferase</keyword>
<evidence type="ECO:0000256" key="7">
    <source>
        <dbReference type="ARBA" id="ARBA00022759"/>
    </source>
</evidence>
<evidence type="ECO:0000313" key="16">
    <source>
        <dbReference type="EMBL" id="TYK23846.1"/>
    </source>
</evidence>
<evidence type="ECO:0000256" key="11">
    <source>
        <dbReference type="ARBA" id="ARBA00022918"/>
    </source>
</evidence>
<evidence type="ECO:0000256" key="13">
    <source>
        <dbReference type="ARBA" id="ARBA00023125"/>
    </source>
</evidence>
<dbReference type="InterPro" id="IPR050951">
    <property type="entry name" value="Retrovirus_Pol_polyprotein"/>
</dbReference>
<dbReference type="Pfam" id="PF17917">
    <property type="entry name" value="RT_RNaseH"/>
    <property type="match status" value="1"/>
</dbReference>
<dbReference type="InterPro" id="IPR041588">
    <property type="entry name" value="Integrase_H2C2"/>
</dbReference>
<evidence type="ECO:0000256" key="5">
    <source>
        <dbReference type="ARBA" id="ARBA00022723"/>
    </source>
</evidence>
<dbReference type="CDD" id="cd09274">
    <property type="entry name" value="RNase_HI_RT_Ty3"/>
    <property type="match status" value="1"/>
</dbReference>
<gene>
    <name evidence="16" type="ORF">E5676_scaffold419G00100</name>
</gene>
<keyword evidence="9" id="KW-0460">Magnesium</keyword>
<keyword evidence="13" id="KW-0238">DNA-binding</keyword>
<keyword evidence="14" id="KW-0233">DNA recombination</keyword>
<evidence type="ECO:0000313" key="17">
    <source>
        <dbReference type="Proteomes" id="UP000321947"/>
    </source>
</evidence>
<dbReference type="AlphaFoldDB" id="A0A5D3DJK4"/>
<dbReference type="Proteomes" id="UP000321947">
    <property type="component" value="Unassembled WGS sequence"/>
</dbReference>
<evidence type="ECO:0000256" key="1">
    <source>
        <dbReference type="ARBA" id="ARBA00022670"/>
    </source>
</evidence>
<proteinExistence type="predicted"/>
<dbReference type="InterPro" id="IPR036397">
    <property type="entry name" value="RNaseH_sf"/>
</dbReference>
<organism evidence="16 17">
    <name type="scientific">Cucumis melo var. makuwa</name>
    <name type="common">Oriental melon</name>
    <dbReference type="NCBI Taxonomy" id="1194695"/>
    <lineage>
        <taxon>Eukaryota</taxon>
        <taxon>Viridiplantae</taxon>
        <taxon>Streptophyta</taxon>
        <taxon>Embryophyta</taxon>
        <taxon>Tracheophyta</taxon>
        <taxon>Spermatophyta</taxon>
        <taxon>Magnoliopsida</taxon>
        <taxon>eudicotyledons</taxon>
        <taxon>Gunneridae</taxon>
        <taxon>Pentapetalae</taxon>
        <taxon>rosids</taxon>
        <taxon>fabids</taxon>
        <taxon>Cucurbitales</taxon>
        <taxon>Cucurbitaceae</taxon>
        <taxon>Benincaseae</taxon>
        <taxon>Cucumis</taxon>
    </lineage>
</organism>
<dbReference type="InterPro" id="IPR056924">
    <property type="entry name" value="SH3_Tf2-1"/>
</dbReference>
<dbReference type="EMBL" id="SSTD01004278">
    <property type="protein sequence ID" value="TYK23846.1"/>
    <property type="molecule type" value="Genomic_DNA"/>
</dbReference>
<keyword evidence="7" id="KW-0255">Endonuclease</keyword>
<dbReference type="InterPro" id="IPR041373">
    <property type="entry name" value="RT_RNaseH"/>
</dbReference>
<keyword evidence="10" id="KW-0229">DNA integration</keyword>
<keyword evidence="3" id="KW-0548">Nucleotidyltransferase</keyword>
<keyword evidence="6" id="KW-0064">Aspartyl protease</keyword>
<dbReference type="InterPro" id="IPR001584">
    <property type="entry name" value="Integrase_cat-core"/>
</dbReference>
<evidence type="ECO:0000256" key="8">
    <source>
        <dbReference type="ARBA" id="ARBA00022801"/>
    </source>
</evidence>
<keyword evidence="11" id="KW-0695">RNA-directed DNA polymerase</keyword>
<dbReference type="CDD" id="cd01647">
    <property type="entry name" value="RT_LTR"/>
    <property type="match status" value="1"/>
</dbReference>